<keyword evidence="2" id="KW-1185">Reference proteome</keyword>
<dbReference type="AlphaFoldDB" id="A0A7R9LXK5"/>
<proteinExistence type="predicted"/>
<gene>
    <name evidence="1" type="ORF">OSB1V03_LOCUS22561</name>
</gene>
<reference evidence="1" key="1">
    <citation type="submission" date="2020-11" db="EMBL/GenBank/DDBJ databases">
        <authorList>
            <person name="Tran Van P."/>
        </authorList>
    </citation>
    <scope>NUCLEOTIDE SEQUENCE</scope>
</reference>
<dbReference type="EMBL" id="CAJPIZ010049148">
    <property type="protein sequence ID" value="CAG2122615.1"/>
    <property type="molecule type" value="Genomic_DNA"/>
</dbReference>
<accession>A0A7R9LXK5</accession>
<organism evidence="1">
    <name type="scientific">Medioppia subpectinata</name>
    <dbReference type="NCBI Taxonomy" id="1979941"/>
    <lineage>
        <taxon>Eukaryota</taxon>
        <taxon>Metazoa</taxon>
        <taxon>Ecdysozoa</taxon>
        <taxon>Arthropoda</taxon>
        <taxon>Chelicerata</taxon>
        <taxon>Arachnida</taxon>
        <taxon>Acari</taxon>
        <taxon>Acariformes</taxon>
        <taxon>Sarcoptiformes</taxon>
        <taxon>Oribatida</taxon>
        <taxon>Brachypylina</taxon>
        <taxon>Oppioidea</taxon>
        <taxon>Oppiidae</taxon>
        <taxon>Medioppia</taxon>
    </lineage>
</organism>
<evidence type="ECO:0000313" key="1">
    <source>
        <dbReference type="EMBL" id="CAD7649801.1"/>
    </source>
</evidence>
<dbReference type="OrthoDB" id="6514790at2759"/>
<sequence>MTKNLNPSQLSEDYISAHHPFRGRSASQVLQDDSTLTSVKIWGIKQLGRSSKVSDKSNTSDTFITEKLKSSNTLKVHKWHLWRRFFRLRDDDVMTRKEVSVRHDFILIYDY</sequence>
<dbReference type="Proteomes" id="UP000759131">
    <property type="component" value="Unassembled WGS sequence"/>
</dbReference>
<evidence type="ECO:0000313" key="2">
    <source>
        <dbReference type="Proteomes" id="UP000759131"/>
    </source>
</evidence>
<dbReference type="EMBL" id="OC903723">
    <property type="protein sequence ID" value="CAD7649801.1"/>
    <property type="molecule type" value="Genomic_DNA"/>
</dbReference>
<protein>
    <submittedName>
        <fullName evidence="1">Uncharacterized protein</fullName>
    </submittedName>
</protein>
<name>A0A7R9LXK5_9ACAR</name>